<accession>A0ABY2SDB1</accession>
<organism evidence="1 2">
    <name type="scientific">Martelella alba</name>
    <dbReference type="NCBI Taxonomy" id="2590451"/>
    <lineage>
        <taxon>Bacteria</taxon>
        <taxon>Pseudomonadati</taxon>
        <taxon>Pseudomonadota</taxon>
        <taxon>Alphaproteobacteria</taxon>
        <taxon>Hyphomicrobiales</taxon>
        <taxon>Aurantimonadaceae</taxon>
        <taxon>Martelella</taxon>
    </lineage>
</organism>
<protein>
    <submittedName>
        <fullName evidence="1">Uncharacterized protein</fullName>
    </submittedName>
</protein>
<evidence type="ECO:0000313" key="1">
    <source>
        <dbReference type="EMBL" id="TKI02249.1"/>
    </source>
</evidence>
<comment type="caution">
    <text evidence="1">The sequence shown here is derived from an EMBL/GenBank/DDBJ whole genome shotgun (WGS) entry which is preliminary data.</text>
</comment>
<dbReference type="Proteomes" id="UP000305202">
    <property type="component" value="Unassembled WGS sequence"/>
</dbReference>
<gene>
    <name evidence="1" type="ORF">FCN80_25545</name>
</gene>
<evidence type="ECO:0000313" key="2">
    <source>
        <dbReference type="Proteomes" id="UP000305202"/>
    </source>
</evidence>
<dbReference type="RefSeq" id="WP_136993124.1">
    <property type="nucleotide sequence ID" value="NZ_SZPQ01000096.1"/>
</dbReference>
<dbReference type="EMBL" id="SZPQ01000096">
    <property type="protein sequence ID" value="TKI02249.1"/>
    <property type="molecule type" value="Genomic_DNA"/>
</dbReference>
<proteinExistence type="predicted"/>
<sequence length="210" mass="23387">MALNELSTTPMPPYGVNSRAMNYGLVLDGVKIATKITIFGNDLFLAKVTKCLNDIKQTSLGRKILLALSEKKFMIQPPTMSAIVRVVKGRFYAKNSAGGAIAFDPGNFIIGDGVNALKEPWRYRDPAIALYHELLHLFYRNYPAKYKAIGETKARFFYGGGSSLEEALITGVSAIDTQSKKSMIFQMTVTYWRIIRSFSPRAITEKSTLK</sequence>
<name>A0ABY2SDB1_9HYPH</name>
<keyword evidence="2" id="KW-1185">Reference proteome</keyword>
<reference evidence="1 2" key="1">
    <citation type="submission" date="2019-04" db="EMBL/GenBank/DDBJ databases">
        <authorList>
            <person name="Li M."/>
            <person name="Gao C."/>
        </authorList>
    </citation>
    <scope>NUCLEOTIDE SEQUENCE [LARGE SCALE GENOMIC DNA]</scope>
    <source>
        <strain evidence="1 2">BGMRC 2031</strain>
    </source>
</reference>
<dbReference type="SUPFAM" id="SSF55486">
    <property type="entry name" value="Metalloproteases ('zincins'), catalytic domain"/>
    <property type="match status" value="1"/>
</dbReference>